<comment type="cofactor">
    <cofactor evidence="1 4">
        <name>pyridoxal 5'-phosphate</name>
        <dbReference type="ChEBI" id="CHEBI:597326"/>
    </cofactor>
</comment>
<name>A0A5C5X549_9PLAN</name>
<keyword evidence="6" id="KW-0808">Transferase</keyword>
<proteinExistence type="inferred from homology"/>
<evidence type="ECO:0000256" key="4">
    <source>
        <dbReference type="RuleBase" id="RU004504"/>
    </source>
</evidence>
<sequence length="371" mass="40256">MTSVYLNHAGTSWPKPETVQKAVQNALQESPEDWGARFEHGHKRVAEFFGIENPDDLLLTPGCTSALSLALFDQPLQPEDEVLTSGFEHHAMERPLIKLGEMGIVTRVIPPTQDRLVDLEMLETSLTSGRVRLMAMTAACNVTGDLLPWNEVGELCHRHEVPFLLDAAQVAGWIDLDFSRSQVDFVAFAAHKGLQSPWGIGGLYCSPQAKMHCQSASCSIVPSPNSESPKRPSYCDTGSVDRIALEGLAAATEWLNQEEASVRLSKARAQIGRFEEVLKADSRVKLVSREPLQARLPTVAFIVDGISPGDLADSLEQRSLIVSAGFQCAPSAHETLGTSEQGVLRLSLGPLTSDAEINFTCEALQSALSAI</sequence>
<reference evidence="6 7" key="1">
    <citation type="submission" date="2019-02" db="EMBL/GenBank/DDBJ databases">
        <title>Deep-cultivation of Planctomycetes and their phenomic and genomic characterization uncovers novel biology.</title>
        <authorList>
            <person name="Wiegand S."/>
            <person name="Jogler M."/>
            <person name="Boedeker C."/>
            <person name="Pinto D."/>
            <person name="Vollmers J."/>
            <person name="Rivas-Marin E."/>
            <person name="Kohn T."/>
            <person name="Peeters S.H."/>
            <person name="Heuer A."/>
            <person name="Rast P."/>
            <person name="Oberbeckmann S."/>
            <person name="Bunk B."/>
            <person name="Jeske O."/>
            <person name="Meyerdierks A."/>
            <person name="Storesund J.E."/>
            <person name="Kallscheuer N."/>
            <person name="Luecker S."/>
            <person name="Lage O.M."/>
            <person name="Pohl T."/>
            <person name="Merkel B.J."/>
            <person name="Hornburger P."/>
            <person name="Mueller R.-W."/>
            <person name="Bruemmer F."/>
            <person name="Labrenz M."/>
            <person name="Spormann A.M."/>
            <person name="Op Den Camp H."/>
            <person name="Overmann J."/>
            <person name="Amann R."/>
            <person name="Jetten M.S.M."/>
            <person name="Mascher T."/>
            <person name="Medema M.H."/>
            <person name="Devos D.P."/>
            <person name="Kaster A.-K."/>
            <person name="Ovreas L."/>
            <person name="Rohde M."/>
            <person name="Galperin M.Y."/>
            <person name="Jogler C."/>
        </authorList>
    </citation>
    <scope>NUCLEOTIDE SEQUENCE [LARGE SCALE GENOMIC DNA]</scope>
    <source>
        <strain evidence="6 7">KOR42</strain>
    </source>
</reference>
<dbReference type="AlphaFoldDB" id="A0A5C5X549"/>
<dbReference type="OrthoDB" id="9808002at2"/>
<dbReference type="InterPro" id="IPR015422">
    <property type="entry name" value="PyrdxlP-dep_Trfase_small"/>
</dbReference>
<dbReference type="InterPro" id="IPR020578">
    <property type="entry name" value="Aminotrans_V_PyrdxlP_BS"/>
</dbReference>
<evidence type="ECO:0000256" key="1">
    <source>
        <dbReference type="ARBA" id="ARBA00001933"/>
    </source>
</evidence>
<dbReference type="Gene3D" id="3.90.1150.10">
    <property type="entry name" value="Aspartate Aminotransferase, domain 1"/>
    <property type="match status" value="1"/>
</dbReference>
<dbReference type="PANTHER" id="PTHR43586:SF4">
    <property type="entry name" value="ISOPENICILLIN N EPIMERASE"/>
    <property type="match status" value="1"/>
</dbReference>
<organism evidence="6 7">
    <name type="scientific">Thalassoglobus neptunius</name>
    <dbReference type="NCBI Taxonomy" id="1938619"/>
    <lineage>
        <taxon>Bacteria</taxon>
        <taxon>Pseudomonadati</taxon>
        <taxon>Planctomycetota</taxon>
        <taxon>Planctomycetia</taxon>
        <taxon>Planctomycetales</taxon>
        <taxon>Planctomycetaceae</taxon>
        <taxon>Thalassoglobus</taxon>
    </lineage>
</organism>
<gene>
    <name evidence="6" type="primary">csdA</name>
    <name evidence="6" type="ORF">KOR42_12250</name>
</gene>
<dbReference type="PROSITE" id="PS00595">
    <property type="entry name" value="AA_TRANSFER_CLASS_5"/>
    <property type="match status" value="1"/>
</dbReference>
<evidence type="ECO:0000256" key="2">
    <source>
        <dbReference type="ARBA" id="ARBA00022898"/>
    </source>
</evidence>
<feature type="domain" description="Aminotransferase class V" evidence="5">
    <location>
        <begin position="22"/>
        <end position="357"/>
    </location>
</feature>
<dbReference type="InterPro" id="IPR015424">
    <property type="entry name" value="PyrdxlP-dep_Trfase"/>
</dbReference>
<dbReference type="InterPro" id="IPR000192">
    <property type="entry name" value="Aminotrans_V_dom"/>
</dbReference>
<accession>A0A5C5X549</accession>
<dbReference type="Gene3D" id="3.40.640.10">
    <property type="entry name" value="Type I PLP-dependent aspartate aminotransferase-like (Major domain)"/>
    <property type="match status" value="1"/>
</dbReference>
<keyword evidence="7" id="KW-1185">Reference proteome</keyword>
<evidence type="ECO:0000259" key="5">
    <source>
        <dbReference type="Pfam" id="PF00266"/>
    </source>
</evidence>
<evidence type="ECO:0000313" key="6">
    <source>
        <dbReference type="EMBL" id="TWT57858.1"/>
    </source>
</evidence>
<dbReference type="SUPFAM" id="SSF53383">
    <property type="entry name" value="PLP-dependent transferases"/>
    <property type="match status" value="1"/>
</dbReference>
<comment type="caution">
    <text evidence="6">The sequence shown here is derived from an EMBL/GenBank/DDBJ whole genome shotgun (WGS) entry which is preliminary data.</text>
</comment>
<dbReference type="InterPro" id="IPR015421">
    <property type="entry name" value="PyrdxlP-dep_Trfase_major"/>
</dbReference>
<dbReference type="EC" id="2.8.1.7" evidence="6"/>
<protein>
    <submittedName>
        <fullName evidence="6">Cysteine desulfurase CsdA</fullName>
        <ecNumber evidence="6">2.8.1.7</ecNumber>
    </submittedName>
</protein>
<dbReference type="EMBL" id="SIHI01000001">
    <property type="protein sequence ID" value="TWT57858.1"/>
    <property type="molecule type" value="Genomic_DNA"/>
</dbReference>
<keyword evidence="2" id="KW-0663">Pyridoxal phosphate</keyword>
<comment type="similarity">
    <text evidence="3">Belongs to the class-V pyridoxal-phosphate-dependent aminotransferase family.</text>
</comment>
<evidence type="ECO:0000256" key="3">
    <source>
        <dbReference type="RuleBase" id="RU004075"/>
    </source>
</evidence>
<dbReference type="GO" id="GO:0031071">
    <property type="term" value="F:cysteine desulfurase activity"/>
    <property type="evidence" value="ECO:0007669"/>
    <property type="project" value="UniProtKB-EC"/>
</dbReference>
<dbReference type="PANTHER" id="PTHR43586">
    <property type="entry name" value="CYSTEINE DESULFURASE"/>
    <property type="match status" value="1"/>
</dbReference>
<evidence type="ECO:0000313" key="7">
    <source>
        <dbReference type="Proteomes" id="UP000317243"/>
    </source>
</evidence>
<dbReference type="Proteomes" id="UP000317243">
    <property type="component" value="Unassembled WGS sequence"/>
</dbReference>
<dbReference type="Pfam" id="PF00266">
    <property type="entry name" value="Aminotran_5"/>
    <property type="match status" value="1"/>
</dbReference>
<dbReference type="RefSeq" id="WP_146507859.1">
    <property type="nucleotide sequence ID" value="NZ_SIHI01000001.1"/>
</dbReference>